<sequence>MSAGLGRILCRDAARTGSILNGARRMTTTVIARQSIPPTANSTGPTIAHVSSHSKPASGAAPHSIPPLPIATAATVSLRDLFDSPATPVSRSRFGSAAAPEGLFLYPNLKTPDTFLESVNAAIARGHLLVERIANAPGQGPHEMRKVIKLFDRLSDVLCKVIDAAEVVRCLHPDPKWRQSAETVYEELFSWMNTLNTDPRLYGVLRQVLNTPSIEAELSEAERQVALVFLRDFEKSGIHLSDAKRAQFVQLSDRIVGLGRDFMHHSATPGSGPAHILVSPPSRLQGLSPNYIQRITKTNKHGEKVAVVPTLGWESQMVLKHVDDEGVRRDMYVASMAEDNVKVAVLDDLLKTRYSLAQLVGLPSYGHMFLGDKMVKSPENVSAFLQTLHKSLEPEVEREVLMLQKAKRIHTKDKDAILQAWDRDFYVRMVSSKTNTMPHGDPISAYFSVGTTLDGLSKLFSHLYGIKFVPGTVLPGEVWHDEVQKLDVVDEREGLIGTIYCDFYGRQGKHLNAAHYTVRCSRRVDDDDEEHDIAEGMTLREGIDLAMADPGVSMIGKQGRYQLPLAVLSCGFSRPGGGKPTLLSWVEVETLFHEMGHAMHSMIGRADYHNVSGTRCPIDFVEIPSILMEHFLADPAVLGLVAAHHQTGAPLPAGLLMAHQANRSTFQAIERHSQMSMAMVDQLYYSTLVGDAAFSSTKTLEDLQRGTGFVPPVPGTAWQTSFGHLYGYGAGYYSYLFGRTVTGKIWDRVFRSSPTSRSAGERLREHVLRWGGGKDPWECLGGLLEDERLMQGDEEAMRMVGDWGANDGNRGV</sequence>
<proteinExistence type="inferred from homology"/>
<evidence type="ECO:0000313" key="16">
    <source>
        <dbReference type="EMBL" id="KAG0316614.1"/>
    </source>
</evidence>
<feature type="compositionally biased region" description="Polar residues" evidence="14">
    <location>
        <begin position="36"/>
        <end position="55"/>
    </location>
</feature>
<keyword evidence="17" id="KW-1185">Reference proteome</keyword>
<comment type="catalytic activity">
    <reaction evidence="1">
        <text>Release of an N-terminal octapeptide as second stage of processing of some proteins imported into the mitochondrion.</text>
        <dbReference type="EC" id="3.4.24.59"/>
    </reaction>
</comment>
<keyword evidence="11" id="KW-0496">Mitochondrion</keyword>
<dbReference type="InterPro" id="IPR001567">
    <property type="entry name" value="Pept_M3A_M3B_dom"/>
</dbReference>
<evidence type="ECO:0000256" key="8">
    <source>
        <dbReference type="ARBA" id="ARBA00022833"/>
    </source>
</evidence>
<evidence type="ECO:0000256" key="11">
    <source>
        <dbReference type="ARBA" id="ARBA00023128"/>
    </source>
</evidence>
<dbReference type="Gene3D" id="3.40.390.10">
    <property type="entry name" value="Collagenase (Catalytic Domain)"/>
    <property type="match status" value="1"/>
</dbReference>
<organism evidence="16 17">
    <name type="scientific">Dissophora globulifera</name>
    <dbReference type="NCBI Taxonomy" id="979702"/>
    <lineage>
        <taxon>Eukaryota</taxon>
        <taxon>Fungi</taxon>
        <taxon>Fungi incertae sedis</taxon>
        <taxon>Mucoromycota</taxon>
        <taxon>Mortierellomycotina</taxon>
        <taxon>Mortierellomycetes</taxon>
        <taxon>Mortierellales</taxon>
        <taxon>Mortierellaceae</taxon>
        <taxon>Dissophora</taxon>
    </lineage>
</organism>
<keyword evidence="5 13" id="KW-0645">Protease</keyword>
<accession>A0A9P6RDY2</accession>
<keyword evidence="10 13" id="KW-0482">Metalloprotease</keyword>
<evidence type="ECO:0000256" key="10">
    <source>
        <dbReference type="ARBA" id="ARBA00023049"/>
    </source>
</evidence>
<evidence type="ECO:0000256" key="7">
    <source>
        <dbReference type="ARBA" id="ARBA00022801"/>
    </source>
</evidence>
<dbReference type="PANTHER" id="PTHR11804">
    <property type="entry name" value="PROTEASE M3 THIMET OLIGOPEPTIDASE-RELATED"/>
    <property type="match status" value="1"/>
</dbReference>
<dbReference type="PANTHER" id="PTHR11804:SF79">
    <property type="entry name" value="MITOCHONDRIAL INTERMEDIATE PEPTIDASE"/>
    <property type="match status" value="1"/>
</dbReference>
<dbReference type="AlphaFoldDB" id="A0A9P6RDY2"/>
<dbReference type="InterPro" id="IPR024077">
    <property type="entry name" value="Neurolysin/TOP_dom2"/>
</dbReference>
<evidence type="ECO:0000256" key="1">
    <source>
        <dbReference type="ARBA" id="ARBA00000436"/>
    </source>
</evidence>
<feature type="domain" description="Peptidase M3A/M3B catalytic" evidence="15">
    <location>
        <begin position="318"/>
        <end position="798"/>
    </location>
</feature>
<evidence type="ECO:0000256" key="14">
    <source>
        <dbReference type="SAM" id="MobiDB-lite"/>
    </source>
</evidence>
<keyword evidence="9" id="KW-0809">Transit peptide</keyword>
<keyword evidence="8 13" id="KW-0862">Zinc</keyword>
<evidence type="ECO:0000256" key="13">
    <source>
        <dbReference type="RuleBase" id="RU003435"/>
    </source>
</evidence>
<name>A0A9P6RDY2_9FUNG</name>
<protein>
    <recommendedName>
        <fullName evidence="4">mitochondrial intermediate peptidase</fullName>
        <ecNumber evidence="4">3.4.24.59</ecNumber>
    </recommendedName>
</protein>
<dbReference type="SUPFAM" id="SSF55486">
    <property type="entry name" value="Metalloproteases ('zincins'), catalytic domain"/>
    <property type="match status" value="1"/>
</dbReference>
<dbReference type="GO" id="GO:0006518">
    <property type="term" value="P:peptide metabolic process"/>
    <property type="evidence" value="ECO:0007669"/>
    <property type="project" value="TreeGrafter"/>
</dbReference>
<evidence type="ECO:0000256" key="4">
    <source>
        <dbReference type="ARBA" id="ARBA00012441"/>
    </source>
</evidence>
<evidence type="ECO:0000256" key="12">
    <source>
        <dbReference type="ARBA" id="ARBA00025208"/>
    </source>
</evidence>
<dbReference type="GO" id="GO:0005759">
    <property type="term" value="C:mitochondrial matrix"/>
    <property type="evidence" value="ECO:0007669"/>
    <property type="project" value="UniProtKB-SubCell"/>
</dbReference>
<evidence type="ECO:0000256" key="2">
    <source>
        <dbReference type="ARBA" id="ARBA00004305"/>
    </source>
</evidence>
<dbReference type="CDD" id="cd06457">
    <property type="entry name" value="M3A_MIP"/>
    <property type="match status" value="1"/>
</dbReference>
<dbReference type="Pfam" id="PF01432">
    <property type="entry name" value="Peptidase_M3"/>
    <property type="match status" value="1"/>
</dbReference>
<dbReference type="OrthoDB" id="17530at2759"/>
<comment type="caution">
    <text evidence="16">The sequence shown here is derived from an EMBL/GenBank/DDBJ whole genome shotgun (WGS) entry which is preliminary data.</text>
</comment>
<dbReference type="FunFam" id="3.40.390.10:FF:000055">
    <property type="entry name" value="Related to mitochondrial intermediate peptidase"/>
    <property type="match status" value="1"/>
</dbReference>
<evidence type="ECO:0000256" key="9">
    <source>
        <dbReference type="ARBA" id="ARBA00022946"/>
    </source>
</evidence>
<gene>
    <name evidence="16" type="primary">OCT1</name>
    <name evidence="16" type="ORF">BGZ99_006776</name>
</gene>
<dbReference type="InterPro" id="IPR045090">
    <property type="entry name" value="Pept_M3A_M3B"/>
</dbReference>
<comment type="cofactor">
    <cofactor evidence="13">
        <name>Zn(2+)</name>
        <dbReference type="ChEBI" id="CHEBI:29105"/>
    </cofactor>
    <text evidence="13">Binds 1 zinc ion.</text>
</comment>
<comment type="function">
    <text evidence="12">Cleaves proteins, imported into the mitochondrion, to their mature size. While most mitochondrial precursor proteins are processed to the mature form in one step by mitochondrial processing peptidase (MPP), the sequential cleavage by MIP of an octapeptide after initial processing by MPP is a required step for a subgroup of nuclear-encoded precursor proteins destined for the matrix or the inner membrane.</text>
</comment>
<evidence type="ECO:0000256" key="5">
    <source>
        <dbReference type="ARBA" id="ARBA00022670"/>
    </source>
</evidence>
<dbReference type="GO" id="GO:0006627">
    <property type="term" value="P:protein processing involved in protein targeting to mitochondrion"/>
    <property type="evidence" value="ECO:0007669"/>
    <property type="project" value="TreeGrafter"/>
</dbReference>
<dbReference type="Gene3D" id="1.10.1370.10">
    <property type="entry name" value="Neurolysin, domain 3"/>
    <property type="match status" value="1"/>
</dbReference>
<reference evidence="16" key="1">
    <citation type="journal article" date="2020" name="Fungal Divers.">
        <title>Resolving the Mortierellaceae phylogeny through synthesis of multi-gene phylogenetics and phylogenomics.</title>
        <authorList>
            <person name="Vandepol N."/>
            <person name="Liber J."/>
            <person name="Desiro A."/>
            <person name="Na H."/>
            <person name="Kennedy M."/>
            <person name="Barry K."/>
            <person name="Grigoriev I.V."/>
            <person name="Miller A.N."/>
            <person name="O'Donnell K."/>
            <person name="Stajich J.E."/>
            <person name="Bonito G."/>
        </authorList>
    </citation>
    <scope>NUCLEOTIDE SEQUENCE</scope>
    <source>
        <strain evidence="16">REB-010B</strain>
    </source>
</reference>
<dbReference type="EMBL" id="JAAAIP010000469">
    <property type="protein sequence ID" value="KAG0316614.1"/>
    <property type="molecule type" value="Genomic_DNA"/>
</dbReference>
<keyword evidence="6 13" id="KW-0479">Metal-binding</keyword>
<dbReference type="EC" id="3.4.24.59" evidence="4"/>
<dbReference type="GO" id="GO:0046872">
    <property type="term" value="F:metal ion binding"/>
    <property type="evidence" value="ECO:0007669"/>
    <property type="project" value="UniProtKB-UniRule"/>
</dbReference>
<evidence type="ECO:0000256" key="6">
    <source>
        <dbReference type="ARBA" id="ARBA00022723"/>
    </source>
</evidence>
<dbReference type="Proteomes" id="UP000738325">
    <property type="component" value="Unassembled WGS sequence"/>
</dbReference>
<evidence type="ECO:0000256" key="3">
    <source>
        <dbReference type="ARBA" id="ARBA00006040"/>
    </source>
</evidence>
<keyword evidence="7 13" id="KW-0378">Hydrolase</keyword>
<comment type="similarity">
    <text evidence="3 13">Belongs to the peptidase M3 family.</text>
</comment>
<dbReference type="InterPro" id="IPR024079">
    <property type="entry name" value="MetalloPept_cat_dom_sf"/>
</dbReference>
<dbReference type="InterPro" id="IPR033851">
    <property type="entry name" value="M3A_MIP"/>
</dbReference>
<evidence type="ECO:0000259" key="15">
    <source>
        <dbReference type="Pfam" id="PF01432"/>
    </source>
</evidence>
<comment type="subcellular location">
    <subcellularLocation>
        <location evidence="2">Mitochondrion matrix</location>
    </subcellularLocation>
</comment>
<feature type="region of interest" description="Disordered" evidence="14">
    <location>
        <begin position="36"/>
        <end position="64"/>
    </location>
</feature>
<evidence type="ECO:0000313" key="17">
    <source>
        <dbReference type="Proteomes" id="UP000738325"/>
    </source>
</evidence>
<dbReference type="GO" id="GO:0004222">
    <property type="term" value="F:metalloendopeptidase activity"/>
    <property type="evidence" value="ECO:0007669"/>
    <property type="project" value="UniProtKB-EC"/>
</dbReference>